<dbReference type="AlphaFoldDB" id="A0A1Q8YGL4"/>
<accession>A0A1Q8YGL4</accession>
<gene>
    <name evidence="1" type="ORF">BLL52_1781</name>
</gene>
<evidence type="ECO:0000313" key="2">
    <source>
        <dbReference type="Proteomes" id="UP000185911"/>
    </source>
</evidence>
<organism evidence="1 2">
    <name type="scientific">Rhodoferax antarcticus ANT.BR</name>
    <dbReference type="NCBI Taxonomy" id="1111071"/>
    <lineage>
        <taxon>Bacteria</taxon>
        <taxon>Pseudomonadati</taxon>
        <taxon>Pseudomonadota</taxon>
        <taxon>Betaproteobacteria</taxon>
        <taxon>Burkholderiales</taxon>
        <taxon>Comamonadaceae</taxon>
        <taxon>Rhodoferax</taxon>
    </lineage>
</organism>
<proteinExistence type="predicted"/>
<keyword evidence="2" id="KW-1185">Reference proteome</keyword>
<dbReference type="EMBL" id="MSYM01000011">
    <property type="protein sequence ID" value="OLP07030.1"/>
    <property type="molecule type" value="Genomic_DNA"/>
</dbReference>
<name>A0A1Q8YGL4_9BURK</name>
<protein>
    <submittedName>
        <fullName evidence="1">Uncharacterized protein</fullName>
    </submittedName>
</protein>
<comment type="caution">
    <text evidence="1">The sequence shown here is derived from an EMBL/GenBank/DDBJ whole genome shotgun (WGS) entry which is preliminary data.</text>
</comment>
<dbReference type="Proteomes" id="UP000185911">
    <property type="component" value="Unassembled WGS sequence"/>
</dbReference>
<sequence>MTGGVAVDPVPFESLAARDKAHILPCGDISAVRRPRATCAAA</sequence>
<evidence type="ECO:0000313" key="1">
    <source>
        <dbReference type="EMBL" id="OLP07030.1"/>
    </source>
</evidence>
<reference evidence="1 2" key="1">
    <citation type="submission" date="2017-01" db="EMBL/GenBank/DDBJ databases">
        <title>Genome sequence of Rhodoferax antarcticus ANT.BR, a psychrophilic purple nonsulfur bacterium from an Antarctic microbial mat.</title>
        <authorList>
            <person name="Baker J."/>
            <person name="Riester C."/>
            <person name="Skinner B."/>
            <person name="Newell A."/>
            <person name="Swingley W."/>
            <person name="Madigan M."/>
            <person name="Jung D."/>
            <person name="Asao M."/>
            <person name="Chen M."/>
            <person name="Loughlin P."/>
            <person name="Pan H."/>
            <person name="Lin S."/>
            <person name="Li N."/>
            <person name="Shaw J."/>
            <person name="Prado M."/>
            <person name="Sherman C."/>
            <person name="Li X."/>
            <person name="Tang J."/>
            <person name="Blankenship R."/>
            <person name="Zhao T."/>
            <person name="Touchman J."/>
            <person name="Sattley M."/>
        </authorList>
    </citation>
    <scope>NUCLEOTIDE SEQUENCE [LARGE SCALE GENOMIC DNA]</scope>
    <source>
        <strain evidence="1 2">ANT.BR</strain>
    </source>
</reference>